<reference evidence="1 2" key="1">
    <citation type="journal article" date="2018" name="Int. J. Syst. Evol. Microbiol.">
        <title>Mesosutterella multiformis gen. nov., sp. nov., a member of the family Sutterellaceae and Sutterella megalosphaeroides sp. nov., isolated from human faeces.</title>
        <authorList>
            <person name="Sakamoto M."/>
            <person name="Ikeyama N."/>
            <person name="Kunihiro T."/>
            <person name="Iino T."/>
            <person name="Yuki M."/>
            <person name="Ohkuma M."/>
        </authorList>
    </citation>
    <scope>NUCLEOTIDE SEQUENCE [LARGE SCALE GENOMIC DNA]</scope>
    <source>
        <strain evidence="1 2">4NBBH2</strain>
    </source>
</reference>
<dbReference type="PANTHER" id="PTHR33221">
    <property type="entry name" value="WINGED HELIX-TURN-HELIX TRANSCRIPTIONAL REGULATOR, RRF2 FAMILY"/>
    <property type="match status" value="1"/>
</dbReference>
<organism evidence="1 2">
    <name type="scientific">Mesosutterella multiformis</name>
    <dbReference type="NCBI Taxonomy" id="2259133"/>
    <lineage>
        <taxon>Bacteria</taxon>
        <taxon>Pseudomonadati</taxon>
        <taxon>Pseudomonadota</taxon>
        <taxon>Betaproteobacteria</taxon>
        <taxon>Burkholderiales</taxon>
        <taxon>Sutterellaceae</taxon>
        <taxon>Mesosutterella</taxon>
    </lineage>
</organism>
<dbReference type="InterPro" id="IPR036390">
    <property type="entry name" value="WH_DNA-bd_sf"/>
</dbReference>
<dbReference type="InterPro" id="IPR036388">
    <property type="entry name" value="WH-like_DNA-bd_sf"/>
</dbReference>
<dbReference type="GO" id="GO:0003700">
    <property type="term" value="F:DNA-binding transcription factor activity"/>
    <property type="evidence" value="ECO:0007669"/>
    <property type="project" value="TreeGrafter"/>
</dbReference>
<dbReference type="InterPro" id="IPR000944">
    <property type="entry name" value="Tscrpt_reg_Rrf2"/>
</dbReference>
<dbReference type="SUPFAM" id="SSF46785">
    <property type="entry name" value="Winged helix' DNA-binding domain"/>
    <property type="match status" value="1"/>
</dbReference>
<dbReference type="AlphaFoldDB" id="A0A388SHX8"/>
<accession>A0A401LLX1</accession>
<name>A0A388SHX8_9BURK</name>
<protein>
    <submittedName>
        <fullName evidence="1">Transcriptional regulator</fullName>
    </submittedName>
</protein>
<comment type="caution">
    <text evidence="1">The sequence shown here is derived from an EMBL/GenBank/DDBJ whole genome shotgun (WGS) entry which is preliminary data.</text>
</comment>
<sequence length="154" mass="16583">MQISTKFTTAVHVLIAIEYFRDDEKITSDMLAGTVGSNPVIIRNIMSQLKEAGLIEVRRGPGGITLLKPLEAITFLDLYRAVETGSSAPLFHFHEHPNPACPVGRAIHGSLDATLDAIQASFEAELKRHTVADIYEKAVATIAKEDGASGTSPV</sequence>
<evidence type="ECO:0000313" key="2">
    <source>
        <dbReference type="Proteomes" id="UP000266091"/>
    </source>
</evidence>
<dbReference type="GO" id="GO:0005829">
    <property type="term" value="C:cytosol"/>
    <property type="evidence" value="ECO:0007669"/>
    <property type="project" value="TreeGrafter"/>
</dbReference>
<dbReference type="PANTHER" id="PTHR33221:SF15">
    <property type="entry name" value="HTH-TYPE TRANSCRIPTIONAL REGULATOR YWGB-RELATED"/>
    <property type="match status" value="1"/>
</dbReference>
<dbReference type="RefSeq" id="WP_116270530.1">
    <property type="nucleotide sequence ID" value="NZ_BGZJ01000001.1"/>
</dbReference>
<gene>
    <name evidence="1" type="ORF">MESMUL_16580</name>
</gene>
<dbReference type="Pfam" id="PF02082">
    <property type="entry name" value="Rrf2"/>
    <property type="match status" value="1"/>
</dbReference>
<dbReference type="Gene3D" id="1.10.10.10">
    <property type="entry name" value="Winged helix-like DNA-binding domain superfamily/Winged helix DNA-binding domain"/>
    <property type="match status" value="1"/>
</dbReference>
<proteinExistence type="predicted"/>
<evidence type="ECO:0000313" key="1">
    <source>
        <dbReference type="EMBL" id="GBO94304.1"/>
    </source>
</evidence>
<dbReference type="PROSITE" id="PS51197">
    <property type="entry name" value="HTH_RRF2_2"/>
    <property type="match status" value="1"/>
</dbReference>
<accession>A0A388SHX8</accession>
<dbReference type="EMBL" id="BGZJ01000001">
    <property type="protein sequence ID" value="GBO94304.1"/>
    <property type="molecule type" value="Genomic_DNA"/>
</dbReference>
<keyword evidence="2" id="KW-1185">Reference proteome</keyword>
<dbReference type="OrthoDB" id="9800506at2"/>
<dbReference type="Proteomes" id="UP000266091">
    <property type="component" value="Unassembled WGS sequence"/>
</dbReference>